<evidence type="ECO:0000256" key="8">
    <source>
        <dbReference type="ARBA" id="ARBA00023098"/>
    </source>
</evidence>
<proteinExistence type="inferred from homology"/>
<keyword evidence="17" id="KW-1185">Reference proteome</keyword>
<dbReference type="Proteomes" id="UP000321899">
    <property type="component" value="Unassembled WGS sequence"/>
</dbReference>
<accession>A0A5S5MCY3</accession>
<keyword evidence="9 15" id="KW-0472">Membrane</keyword>
<dbReference type="EMBL" id="VDMB01000025">
    <property type="protein sequence ID" value="TYT73572.1"/>
    <property type="molecule type" value="Genomic_DNA"/>
</dbReference>
<comment type="caution">
    <text evidence="16">The sequence shown here is derived from an EMBL/GenBank/DDBJ whole genome shotgun (WGS) entry which is preliminary data.</text>
</comment>
<keyword evidence="4" id="KW-0997">Cell inner membrane</keyword>
<evidence type="ECO:0000313" key="16">
    <source>
        <dbReference type="EMBL" id="TYT73572.1"/>
    </source>
</evidence>
<dbReference type="GO" id="GO:0006457">
    <property type="term" value="P:protein folding"/>
    <property type="evidence" value="ECO:0007669"/>
    <property type="project" value="InterPro"/>
</dbReference>
<evidence type="ECO:0000256" key="3">
    <source>
        <dbReference type="ARBA" id="ARBA00022475"/>
    </source>
</evidence>
<keyword evidence="13" id="KW-0175">Coiled coil</keyword>
<feature type="transmembrane region" description="Helical" evidence="15">
    <location>
        <begin position="12"/>
        <end position="29"/>
    </location>
</feature>
<keyword evidence="10" id="KW-0143">Chaperone</keyword>
<evidence type="ECO:0000256" key="7">
    <source>
        <dbReference type="ARBA" id="ARBA00022989"/>
    </source>
</evidence>
<feature type="coiled-coil region" evidence="13">
    <location>
        <begin position="283"/>
        <end position="357"/>
    </location>
</feature>
<name>A0A5S5MCY3_9BACT</name>
<evidence type="ECO:0000256" key="14">
    <source>
        <dbReference type="SAM" id="MobiDB-lite"/>
    </source>
</evidence>
<evidence type="ECO:0000256" key="15">
    <source>
        <dbReference type="SAM" id="Phobius"/>
    </source>
</evidence>
<dbReference type="InterPro" id="IPR004961">
    <property type="entry name" value="Lipase_chaperone"/>
</dbReference>
<dbReference type="GO" id="GO:0051082">
    <property type="term" value="F:unfolded protein binding"/>
    <property type="evidence" value="ECO:0007669"/>
    <property type="project" value="InterPro"/>
</dbReference>
<evidence type="ECO:0000256" key="4">
    <source>
        <dbReference type="ARBA" id="ARBA00022519"/>
    </source>
</evidence>
<keyword evidence="7 15" id="KW-1133">Transmembrane helix</keyword>
<keyword evidence="3" id="KW-1003">Cell membrane</keyword>
<evidence type="ECO:0000256" key="9">
    <source>
        <dbReference type="ARBA" id="ARBA00023136"/>
    </source>
</evidence>
<evidence type="ECO:0000256" key="6">
    <source>
        <dbReference type="ARBA" id="ARBA00022963"/>
    </source>
</evidence>
<keyword evidence="6" id="KW-0442">Lipid degradation</keyword>
<sequence>MRIFFRHVPRLGWIGIFFLIMTAAILYLYPQGKEEKKIIHANPSSGHEISEDPRSETFSPLPPPPPPVFLEKKDESSPDLMADLMDQKKGEEVRALFAWMTQEFGQVADYVEHMDAVRAWLFENYDNESAEAILAVYDSYIQSEMDLADYLTMQKVPQNREERLAFWEDVRNFRIAHMGETHTEWLFGKEMAEGRYRMDRVEIVSNPDMSAREKLHALQDLDNNYRLERDDPPPLSRNPYQQYRELLEVHKLDLAHMASDAERQERIRALRQETLPEEAVLRMEAVEQEIHTKREREEKYREKREALLRDSSLHAEEKQEKLNILQDQFFGEDAESMRRRERIAAALQERMDASEQKK</sequence>
<dbReference type="OrthoDB" id="5419814at2"/>
<evidence type="ECO:0000256" key="5">
    <source>
        <dbReference type="ARBA" id="ARBA00022692"/>
    </source>
</evidence>
<feature type="region of interest" description="Disordered" evidence="14">
    <location>
        <begin position="43"/>
        <end position="67"/>
    </location>
</feature>
<dbReference type="GO" id="GO:0016042">
    <property type="term" value="P:lipid catabolic process"/>
    <property type="evidence" value="ECO:0007669"/>
    <property type="project" value="UniProtKB-KW"/>
</dbReference>
<evidence type="ECO:0000313" key="17">
    <source>
        <dbReference type="Proteomes" id="UP000321899"/>
    </source>
</evidence>
<comment type="subcellular location">
    <subcellularLocation>
        <location evidence="1">Cell inner membrane</location>
        <topology evidence="1">Single-pass membrane protein</topology>
        <orientation evidence="1">Periplasmic side</orientation>
    </subcellularLocation>
</comment>
<dbReference type="RefSeq" id="WP_139450540.1">
    <property type="nucleotide sequence ID" value="NZ_VDMB01000025.1"/>
</dbReference>
<dbReference type="Pfam" id="PF03280">
    <property type="entry name" value="Lipase_chap"/>
    <property type="match status" value="1"/>
</dbReference>
<evidence type="ECO:0000256" key="11">
    <source>
        <dbReference type="ARBA" id="ARBA00030948"/>
    </source>
</evidence>
<protein>
    <recommendedName>
        <fullName evidence="11">Lipase helper protein</fullName>
    </recommendedName>
    <alternativeName>
        <fullName evidence="12">Lipase modulator</fullName>
    </alternativeName>
</protein>
<evidence type="ECO:0000256" key="12">
    <source>
        <dbReference type="ARBA" id="ARBA00031542"/>
    </source>
</evidence>
<reference evidence="16 17" key="1">
    <citation type="submission" date="2019-06" db="EMBL/GenBank/DDBJ databases">
        <title>Desulfobotulus mexicanus sp. nov., a novel sulfate-reducing bacterium isolated from the sediment of an alkaline crater lake in Mexico.</title>
        <authorList>
            <person name="Hirschler-Rea A."/>
        </authorList>
    </citation>
    <scope>NUCLEOTIDE SEQUENCE [LARGE SCALE GENOMIC DNA]</scope>
    <source>
        <strain evidence="16 17">PAR22N</strain>
    </source>
</reference>
<evidence type="ECO:0000256" key="13">
    <source>
        <dbReference type="SAM" id="Coils"/>
    </source>
</evidence>
<gene>
    <name evidence="16" type="ORF">FIM25_14300</name>
</gene>
<dbReference type="AlphaFoldDB" id="A0A5S5MCY3"/>
<evidence type="ECO:0000256" key="10">
    <source>
        <dbReference type="ARBA" id="ARBA00023186"/>
    </source>
</evidence>
<organism evidence="16 17">
    <name type="scientific">Desulfobotulus mexicanus</name>
    <dbReference type="NCBI Taxonomy" id="2586642"/>
    <lineage>
        <taxon>Bacteria</taxon>
        <taxon>Pseudomonadati</taxon>
        <taxon>Thermodesulfobacteriota</taxon>
        <taxon>Desulfobacteria</taxon>
        <taxon>Desulfobacterales</taxon>
        <taxon>Desulfobacteraceae</taxon>
        <taxon>Desulfobotulus</taxon>
    </lineage>
</organism>
<comment type="similarity">
    <text evidence="2">Belongs to the lipase chaperone family.</text>
</comment>
<evidence type="ECO:0000256" key="2">
    <source>
        <dbReference type="ARBA" id="ARBA00010358"/>
    </source>
</evidence>
<dbReference type="GO" id="GO:0005886">
    <property type="term" value="C:plasma membrane"/>
    <property type="evidence" value="ECO:0007669"/>
    <property type="project" value="UniProtKB-SubCell"/>
</dbReference>
<keyword evidence="5 15" id="KW-0812">Transmembrane</keyword>
<dbReference type="SUPFAM" id="SSF158855">
    <property type="entry name" value="Lipase chaperone-like"/>
    <property type="match status" value="1"/>
</dbReference>
<evidence type="ECO:0000256" key="1">
    <source>
        <dbReference type="ARBA" id="ARBA00004383"/>
    </source>
</evidence>
<keyword evidence="8" id="KW-0443">Lipid metabolism</keyword>